<dbReference type="EMBL" id="BMOE01000001">
    <property type="protein sequence ID" value="GGJ65223.1"/>
    <property type="molecule type" value="Genomic_DNA"/>
</dbReference>
<accession>A0A917P7L8</accession>
<comment type="caution">
    <text evidence="1">The sequence shown here is derived from an EMBL/GenBank/DDBJ whole genome shotgun (WGS) entry which is preliminary data.</text>
</comment>
<sequence>MTAREYAEAWYQCLREPETHVQPVIISTGTGHGTFVADLDVGNWRSGGGQTYVRTPAGFRDERAIGRAVYDMLQSKRPDDVLYGKLLGRVITGISVASLLRSGSSWHQNRESAIRYGLACLTLAVQLDDPEAEKPLAELRKELAAFVRS</sequence>
<evidence type="ECO:0000313" key="2">
    <source>
        <dbReference type="Proteomes" id="UP000635726"/>
    </source>
</evidence>
<reference evidence="1" key="1">
    <citation type="journal article" date="2014" name="Int. J. Syst. Evol. Microbiol.">
        <title>Complete genome sequence of Corynebacterium casei LMG S-19264T (=DSM 44701T), isolated from a smear-ripened cheese.</title>
        <authorList>
            <consortium name="US DOE Joint Genome Institute (JGI-PGF)"/>
            <person name="Walter F."/>
            <person name="Albersmeier A."/>
            <person name="Kalinowski J."/>
            <person name="Ruckert C."/>
        </authorList>
    </citation>
    <scope>NUCLEOTIDE SEQUENCE</scope>
    <source>
        <strain evidence="1">JCM 14371</strain>
    </source>
</reference>
<name>A0A917P7L8_9DEIO</name>
<proteinExistence type="predicted"/>
<protein>
    <submittedName>
        <fullName evidence="1">Uncharacterized protein</fullName>
    </submittedName>
</protein>
<dbReference type="RefSeq" id="WP_188960743.1">
    <property type="nucleotide sequence ID" value="NZ_BMOE01000001.1"/>
</dbReference>
<reference evidence="1" key="2">
    <citation type="submission" date="2020-09" db="EMBL/GenBank/DDBJ databases">
        <authorList>
            <person name="Sun Q."/>
            <person name="Ohkuma M."/>
        </authorList>
    </citation>
    <scope>NUCLEOTIDE SEQUENCE</scope>
    <source>
        <strain evidence="1">JCM 14371</strain>
    </source>
</reference>
<dbReference type="Proteomes" id="UP000635726">
    <property type="component" value="Unassembled WGS sequence"/>
</dbReference>
<dbReference type="AlphaFoldDB" id="A0A917P7L8"/>
<organism evidence="1 2">
    <name type="scientific">Deinococcus aquiradiocola</name>
    <dbReference type="NCBI Taxonomy" id="393059"/>
    <lineage>
        <taxon>Bacteria</taxon>
        <taxon>Thermotogati</taxon>
        <taxon>Deinococcota</taxon>
        <taxon>Deinococci</taxon>
        <taxon>Deinococcales</taxon>
        <taxon>Deinococcaceae</taxon>
        <taxon>Deinococcus</taxon>
    </lineage>
</organism>
<keyword evidence="2" id="KW-1185">Reference proteome</keyword>
<evidence type="ECO:0000313" key="1">
    <source>
        <dbReference type="EMBL" id="GGJ65223.1"/>
    </source>
</evidence>
<gene>
    <name evidence="1" type="ORF">GCM10008939_06420</name>
</gene>